<protein>
    <submittedName>
        <fullName evidence="1">Pimeloyl-ACP methyl ester carboxylesterase</fullName>
    </submittedName>
</protein>
<dbReference type="EMBL" id="VLKN01000004">
    <property type="protein sequence ID" value="TWI02772.1"/>
    <property type="molecule type" value="Genomic_DNA"/>
</dbReference>
<comment type="caution">
    <text evidence="1">The sequence shown here is derived from an EMBL/GenBank/DDBJ whole genome shotgun (WGS) entry which is preliminary data.</text>
</comment>
<name>A0A562L532_9GAMM</name>
<organism evidence="1 2">
    <name type="scientific">Luteimonas cucumeris</name>
    <dbReference type="NCBI Taxonomy" id="985012"/>
    <lineage>
        <taxon>Bacteria</taxon>
        <taxon>Pseudomonadati</taxon>
        <taxon>Pseudomonadota</taxon>
        <taxon>Gammaproteobacteria</taxon>
        <taxon>Lysobacterales</taxon>
        <taxon>Lysobacteraceae</taxon>
        <taxon>Luteimonas</taxon>
    </lineage>
</organism>
<sequence length="205" mass="21576">MDGRRVVLLHGIWMVGATMQWFGARLREAGFVPETFGYHSIVGGPEQAVPQLVEQLRGGGEADIVAHSLGGLIALQALAAHPDLPVTRVVCLGVPLCGSAAASALSDLPVAGRMLGRSAPLLQQGCAVWPQRLQVGMIAGRLPHGLGALFAHFEGEHDGTVSVEETRAAALADHVLVEAGHSGLLFSAEAARHAIDFLRDGHFRH</sequence>
<dbReference type="RefSeq" id="WP_144899367.1">
    <property type="nucleotide sequence ID" value="NZ_VLKN01000004.1"/>
</dbReference>
<proteinExistence type="predicted"/>
<reference evidence="1 2" key="1">
    <citation type="journal article" date="2015" name="Stand. Genomic Sci.">
        <title>Genomic Encyclopedia of Bacterial and Archaeal Type Strains, Phase III: the genomes of soil and plant-associated and newly described type strains.</title>
        <authorList>
            <person name="Whitman W.B."/>
            <person name="Woyke T."/>
            <person name="Klenk H.P."/>
            <person name="Zhou Y."/>
            <person name="Lilburn T.G."/>
            <person name="Beck B.J."/>
            <person name="De Vos P."/>
            <person name="Vandamme P."/>
            <person name="Eisen J.A."/>
            <person name="Garrity G."/>
            <person name="Hugenholtz P."/>
            <person name="Kyrpides N.C."/>
        </authorList>
    </citation>
    <scope>NUCLEOTIDE SEQUENCE [LARGE SCALE GENOMIC DNA]</scope>
    <source>
        <strain evidence="1 2">CGMCC 1.10821</strain>
    </source>
</reference>
<dbReference type="SUPFAM" id="SSF53474">
    <property type="entry name" value="alpha/beta-Hydrolases"/>
    <property type="match status" value="1"/>
</dbReference>
<dbReference type="OrthoDB" id="556502at2"/>
<gene>
    <name evidence="1" type="ORF">IP90_01870</name>
</gene>
<dbReference type="InterPro" id="IPR029058">
    <property type="entry name" value="AB_hydrolase_fold"/>
</dbReference>
<dbReference type="PANTHER" id="PTHR37946">
    <property type="entry name" value="SLL1969 PROTEIN"/>
    <property type="match status" value="1"/>
</dbReference>
<dbReference type="Proteomes" id="UP000315167">
    <property type="component" value="Unassembled WGS sequence"/>
</dbReference>
<keyword evidence="2" id="KW-1185">Reference proteome</keyword>
<evidence type="ECO:0000313" key="2">
    <source>
        <dbReference type="Proteomes" id="UP000315167"/>
    </source>
</evidence>
<dbReference type="AlphaFoldDB" id="A0A562L532"/>
<evidence type="ECO:0000313" key="1">
    <source>
        <dbReference type="EMBL" id="TWI02772.1"/>
    </source>
</evidence>
<accession>A0A562L532</accession>
<dbReference type="Gene3D" id="3.40.50.1820">
    <property type="entry name" value="alpha/beta hydrolase"/>
    <property type="match status" value="1"/>
</dbReference>
<dbReference type="PANTHER" id="PTHR37946:SF1">
    <property type="entry name" value="SLL1969 PROTEIN"/>
    <property type="match status" value="1"/>
</dbReference>